<organism evidence="3">
    <name type="scientific">Phallusia mammillata</name>
    <dbReference type="NCBI Taxonomy" id="59560"/>
    <lineage>
        <taxon>Eukaryota</taxon>
        <taxon>Metazoa</taxon>
        <taxon>Chordata</taxon>
        <taxon>Tunicata</taxon>
        <taxon>Ascidiacea</taxon>
        <taxon>Phlebobranchia</taxon>
        <taxon>Ascidiidae</taxon>
        <taxon>Phallusia</taxon>
    </lineage>
</organism>
<dbReference type="NCBIfam" id="NF040941">
    <property type="entry name" value="GGGWT_bact"/>
    <property type="match status" value="1"/>
</dbReference>
<reference evidence="3" key="1">
    <citation type="submission" date="2020-04" db="EMBL/GenBank/DDBJ databases">
        <authorList>
            <person name="Neveu A P."/>
        </authorList>
    </citation>
    <scope>NUCLEOTIDE SEQUENCE</scope>
    <source>
        <tissue evidence="3">Whole embryo</tissue>
    </source>
</reference>
<dbReference type="GO" id="GO:0070492">
    <property type="term" value="F:oligosaccharide binding"/>
    <property type="evidence" value="ECO:0007669"/>
    <property type="project" value="TreeGrafter"/>
</dbReference>
<keyword evidence="1" id="KW-1015">Disulfide bond</keyword>
<evidence type="ECO:0000256" key="1">
    <source>
        <dbReference type="ARBA" id="ARBA00023157"/>
    </source>
</evidence>
<protein>
    <submittedName>
        <fullName evidence="3">Uncharacterized protein LOC100182049</fullName>
    </submittedName>
</protein>
<proteinExistence type="evidence at transcript level"/>
<accession>A0A6F9DGW9</accession>
<evidence type="ECO:0000313" key="3">
    <source>
        <dbReference type="EMBL" id="CAB3262707.1"/>
    </source>
</evidence>
<dbReference type="PANTHER" id="PTHR16146:SF46">
    <property type="entry name" value="INTELECTIN-1A-RELATED"/>
    <property type="match status" value="1"/>
</dbReference>
<dbReference type="AlphaFoldDB" id="A0A6F9DGW9"/>
<keyword evidence="2" id="KW-0472">Membrane</keyword>
<keyword evidence="2" id="KW-1133">Transmembrane helix</keyword>
<sequence>MNYGGVNIDANAYETIQMNEGQNHHVPEFWETSSNVYEKPISKFHRENGDTSSTPGAFVQEYENVKIQSKRSEKKCVQKPSFSKLSIMLVCVIVILAALAIVFGMFYFMKDQNEREKVNETPRTTGRTSLNTTEYVTTKPTFASQTTGQTALNRTKYVTTKKPFAPLTTGQIKFNTTESLPAAKSPLGTFPNPARSCVELRDSGFKDGIYVIKTSLKSFEVYCDMIAAGGGWILAATINDRNFNMTEAYGGSWFVAMSNNYQNYMNYQNWMNRNYFGTFATCTRSDFKSQAYFEYKASDIMLRHVPNKAPLEVSREQSFLQYQTENEFLQMYGGNLLGIFNDHYPIKPRNGSSLDVISIMDRLEAKSTEITRLINDFHFYDYGSLSHLLNDSEIFGTRDGMRIFFSTIGNCSGDTCGSKFIYYGSDVGCENGNVMRSSRKMHPFIALFDVRNKKHCLNQFRFILYSRRTDADSKVEYRGNHTINNFFLYYDAHCRYGTSYASLCDVWFYVLNTEDWKSSKNPNITLTSYSNSTSYNFEWTINEPVFNTLFGYTMVSRKNGSFHRKKRDQRSLLKNAENYFSI</sequence>
<dbReference type="SUPFAM" id="SSF56496">
    <property type="entry name" value="Fibrinogen C-terminal domain-like"/>
    <property type="match status" value="1"/>
</dbReference>
<dbReference type="InterPro" id="IPR036056">
    <property type="entry name" value="Fibrinogen-like_C"/>
</dbReference>
<dbReference type="EMBL" id="LR786845">
    <property type="protein sequence ID" value="CAB3262707.1"/>
    <property type="molecule type" value="mRNA"/>
</dbReference>
<dbReference type="PANTHER" id="PTHR16146">
    <property type="entry name" value="INTELECTIN"/>
    <property type="match status" value="1"/>
</dbReference>
<evidence type="ECO:0000256" key="2">
    <source>
        <dbReference type="SAM" id="Phobius"/>
    </source>
</evidence>
<gene>
    <name evidence="3" type="primary">LOC100182049-002</name>
</gene>
<keyword evidence="2" id="KW-0812">Transmembrane</keyword>
<dbReference type="Gene3D" id="2.60.120.1000">
    <property type="match status" value="1"/>
</dbReference>
<name>A0A6F9DGW9_9ASCI</name>
<dbReference type="GO" id="GO:0005615">
    <property type="term" value="C:extracellular space"/>
    <property type="evidence" value="ECO:0007669"/>
    <property type="project" value="TreeGrafter"/>
</dbReference>
<feature type="transmembrane region" description="Helical" evidence="2">
    <location>
        <begin position="85"/>
        <end position="109"/>
    </location>
</feature>